<keyword evidence="1" id="KW-0812">Transmembrane</keyword>
<dbReference type="RefSeq" id="WP_386710263.1">
    <property type="nucleotide sequence ID" value="NZ_JBHXIJ010000031.1"/>
</dbReference>
<name>A0ABW6FJ23_9ACTN</name>
<gene>
    <name evidence="2" type="ORF">ACFWJN_07350</name>
</gene>
<feature type="transmembrane region" description="Helical" evidence="1">
    <location>
        <begin position="31"/>
        <end position="52"/>
    </location>
</feature>
<evidence type="ECO:0000256" key="1">
    <source>
        <dbReference type="SAM" id="Phobius"/>
    </source>
</evidence>
<feature type="transmembrane region" description="Helical" evidence="1">
    <location>
        <begin position="111"/>
        <end position="136"/>
    </location>
</feature>
<comment type="caution">
    <text evidence="2">The sequence shown here is derived from an EMBL/GenBank/DDBJ whole genome shotgun (WGS) entry which is preliminary data.</text>
</comment>
<dbReference type="EMBL" id="JBHXIJ010000031">
    <property type="protein sequence ID" value="MFD5098771.1"/>
    <property type="molecule type" value="Genomic_DNA"/>
</dbReference>
<proteinExistence type="predicted"/>
<feature type="transmembrane region" description="Helical" evidence="1">
    <location>
        <begin position="148"/>
        <end position="169"/>
    </location>
</feature>
<protein>
    <recommendedName>
        <fullName evidence="4">Yip1 domain-containing protein</fullName>
    </recommendedName>
</protein>
<evidence type="ECO:0008006" key="4">
    <source>
        <dbReference type="Google" id="ProtNLM"/>
    </source>
</evidence>
<keyword evidence="1" id="KW-1133">Transmembrane helix</keyword>
<evidence type="ECO:0000313" key="2">
    <source>
        <dbReference type="EMBL" id="MFD5098771.1"/>
    </source>
</evidence>
<organism evidence="2 3">
    <name type="scientific">Streptomyces albidochromogenes</name>
    <dbReference type="NCBI Taxonomy" id="329524"/>
    <lineage>
        <taxon>Bacteria</taxon>
        <taxon>Bacillati</taxon>
        <taxon>Actinomycetota</taxon>
        <taxon>Actinomycetes</taxon>
        <taxon>Kitasatosporales</taxon>
        <taxon>Streptomycetaceae</taxon>
        <taxon>Streptomyces</taxon>
    </lineage>
</organism>
<reference evidence="2 3" key="1">
    <citation type="submission" date="2024-09" db="EMBL/GenBank/DDBJ databases">
        <title>The Natural Products Discovery Center: Release of the First 8490 Sequenced Strains for Exploring Actinobacteria Biosynthetic Diversity.</title>
        <authorList>
            <person name="Kalkreuter E."/>
            <person name="Kautsar S.A."/>
            <person name="Yang D."/>
            <person name="Bader C.D."/>
            <person name="Teijaro C.N."/>
            <person name="Fluegel L."/>
            <person name="Davis C.M."/>
            <person name="Simpson J.R."/>
            <person name="Lauterbach L."/>
            <person name="Steele A.D."/>
            <person name="Gui C."/>
            <person name="Meng S."/>
            <person name="Li G."/>
            <person name="Viehrig K."/>
            <person name="Ye F."/>
            <person name="Su P."/>
            <person name="Kiefer A.F."/>
            <person name="Nichols A."/>
            <person name="Cepeda A.J."/>
            <person name="Yan W."/>
            <person name="Fan B."/>
            <person name="Jiang Y."/>
            <person name="Adhikari A."/>
            <person name="Zheng C.-J."/>
            <person name="Schuster L."/>
            <person name="Cowan T.M."/>
            <person name="Smanski M.J."/>
            <person name="Chevrette M.G."/>
            <person name="De Carvalho L.P.S."/>
            <person name="Shen B."/>
        </authorList>
    </citation>
    <scope>NUCLEOTIDE SEQUENCE [LARGE SCALE GENOMIC DNA]</scope>
    <source>
        <strain evidence="2 3">NPDC058348</strain>
    </source>
</reference>
<sequence>MSEAVLWFEGCGLLMARPLLGAVPEAGTLVVLPLLLPVVFCLGTLVTATYVLPSVALGHLLGNRWAGGRRWWLLVPAAGVMLVPVVGLPLLLVACHGSASVFASRQNMLDWSLYAAVLYGVCLPAALTAHVTVLRTDAGRPGVSVGRIVAYGSLALVVECGVVVAALIATD</sequence>
<keyword evidence="1" id="KW-0472">Membrane</keyword>
<accession>A0ABW6FJ23</accession>
<evidence type="ECO:0000313" key="3">
    <source>
        <dbReference type="Proteomes" id="UP001598448"/>
    </source>
</evidence>
<feature type="transmembrane region" description="Helical" evidence="1">
    <location>
        <begin position="73"/>
        <end position="99"/>
    </location>
</feature>
<keyword evidence="3" id="KW-1185">Reference proteome</keyword>
<dbReference type="Proteomes" id="UP001598448">
    <property type="component" value="Unassembled WGS sequence"/>
</dbReference>